<dbReference type="EMBL" id="JACAGJ010000004">
    <property type="protein sequence ID" value="MDM1072669.1"/>
    <property type="molecule type" value="Genomic_DNA"/>
</dbReference>
<evidence type="ECO:0000313" key="4">
    <source>
        <dbReference type="Proteomes" id="UP001170959"/>
    </source>
</evidence>
<dbReference type="Proteomes" id="UP001170959">
    <property type="component" value="Unassembled WGS sequence"/>
</dbReference>
<feature type="signal peptide" evidence="1">
    <location>
        <begin position="1"/>
        <end position="18"/>
    </location>
</feature>
<keyword evidence="1" id="KW-0732">Signal</keyword>
<dbReference type="SUPFAM" id="SSF56925">
    <property type="entry name" value="OMPA-like"/>
    <property type="match status" value="1"/>
</dbReference>
<accession>A0AAJ1QET5</accession>
<dbReference type="InterPro" id="IPR011250">
    <property type="entry name" value="OMP/PagP_B-barrel"/>
</dbReference>
<reference evidence="3" key="2">
    <citation type="journal article" date="2022" name="Sci. Total Environ.">
        <title>Prevalence, transmission, and molecular epidemiology of tet(X)-positive bacteria among humans, animals, and environmental niches in China: An epidemiological, and genomic-based study.</title>
        <authorList>
            <person name="Dong N."/>
            <person name="Zeng Y."/>
            <person name="Cai C."/>
            <person name="Sun C."/>
            <person name="Lu J."/>
            <person name="Liu C."/>
            <person name="Zhou H."/>
            <person name="Sun Q."/>
            <person name="Shu L."/>
            <person name="Wang H."/>
            <person name="Wang Y."/>
            <person name="Wang S."/>
            <person name="Wu C."/>
            <person name="Chan E.W."/>
            <person name="Chen G."/>
            <person name="Shen Z."/>
            <person name="Chen S."/>
            <person name="Zhang R."/>
        </authorList>
    </citation>
    <scope>NUCLEOTIDE SEQUENCE</scope>
    <source>
        <strain evidence="3">R655-4</strain>
    </source>
</reference>
<gene>
    <name evidence="3" type="ORF">HX001_09210</name>
</gene>
<feature type="domain" description="Outer membrane protein beta-barrel" evidence="2">
    <location>
        <begin position="22"/>
        <end position="187"/>
    </location>
</feature>
<dbReference type="Pfam" id="PF13568">
    <property type="entry name" value="OMP_b-brl_2"/>
    <property type="match status" value="1"/>
</dbReference>
<evidence type="ECO:0000259" key="2">
    <source>
        <dbReference type="Pfam" id="PF13568"/>
    </source>
</evidence>
<evidence type="ECO:0000313" key="3">
    <source>
        <dbReference type="EMBL" id="MDM1072669.1"/>
    </source>
</evidence>
<sequence length="207" mass="23928">MKKIFFSTLFLVMMNVKAQQVFGLKAGLQTTGITKAEIGDNQNQYGFYIGSFYNLPLHNAFSFQPELFYSFQSFNNVNLTFSEYFWGIENEQTTQPRFDFKYKMHLIKLPLLLKYQPRKVYVEVGPELAYLISADGNYHDKLNEIPLQNGKIENVKHFQVAAVSGVGYQLNNKLDLGLRFSWSFTKFSEASYIKNFNVAVGVNYQLN</sequence>
<proteinExistence type="predicted"/>
<feature type="chain" id="PRO_5042509190" evidence="1">
    <location>
        <begin position="19"/>
        <end position="207"/>
    </location>
</feature>
<dbReference type="InterPro" id="IPR025665">
    <property type="entry name" value="Beta-barrel_OMP_2"/>
</dbReference>
<dbReference type="AlphaFoldDB" id="A0AAJ1QET5"/>
<reference evidence="3" key="1">
    <citation type="submission" date="2020-06" db="EMBL/GenBank/DDBJ databases">
        <authorList>
            <person name="Dong N."/>
        </authorList>
    </citation>
    <scope>NUCLEOTIDE SEQUENCE</scope>
    <source>
        <strain evidence="3">R655-4</strain>
    </source>
</reference>
<dbReference type="RefSeq" id="WP_286493230.1">
    <property type="nucleotide sequence ID" value="NZ_JACAGJ010000004.1"/>
</dbReference>
<organism evidence="3 4">
    <name type="scientific">Empedobacter brevis</name>
    <dbReference type="NCBI Taxonomy" id="247"/>
    <lineage>
        <taxon>Bacteria</taxon>
        <taxon>Pseudomonadati</taxon>
        <taxon>Bacteroidota</taxon>
        <taxon>Flavobacteriia</taxon>
        <taxon>Flavobacteriales</taxon>
        <taxon>Weeksellaceae</taxon>
        <taxon>Empedobacter</taxon>
    </lineage>
</organism>
<name>A0AAJ1QET5_9FLAO</name>
<comment type="caution">
    <text evidence="3">The sequence shown here is derived from an EMBL/GenBank/DDBJ whole genome shotgun (WGS) entry which is preliminary data.</text>
</comment>
<evidence type="ECO:0000256" key="1">
    <source>
        <dbReference type="SAM" id="SignalP"/>
    </source>
</evidence>
<protein>
    <submittedName>
        <fullName evidence="3">PorT family protein</fullName>
    </submittedName>
</protein>